<dbReference type="InterPro" id="IPR002618">
    <property type="entry name" value="UDPGP_fam"/>
</dbReference>
<keyword evidence="3" id="KW-0808">Transferase</keyword>
<dbReference type="Proteomes" id="UP000685013">
    <property type="component" value="Chromosome 12"/>
</dbReference>
<keyword evidence="4 6" id="KW-0548">Nucleotidyltransferase</keyword>
<dbReference type="Pfam" id="PF01704">
    <property type="entry name" value="UDPGP"/>
    <property type="match status" value="1"/>
</dbReference>
<dbReference type="PROSITE" id="PS00962">
    <property type="entry name" value="RIBOSOMAL_S2_1"/>
    <property type="match status" value="1"/>
</dbReference>
<evidence type="ECO:0000313" key="6">
    <source>
        <dbReference type="EMBL" id="KAG6585524.1"/>
    </source>
</evidence>
<gene>
    <name evidence="6" type="primary">UGPA</name>
    <name evidence="6" type="ORF">SDJN03_18257</name>
</gene>
<feature type="non-terminal residue" evidence="6">
    <location>
        <position position="1"/>
    </location>
</feature>
<sequence length="652" mass="72273">MTLHSIVIQKLLSTKAHVGRQAATHHFKLYTYGFRNRMAIIDSDKTLICMRNALNFIGSLVRQKGRFMFVNTNWLFDEIIEEMTKKIGCYSPSAAALWKMSGILTNSASPKKFKSRHKRLCFGPTQSPDCLVVIDTERKSSVIMEADRLQIPIVALVDSNMPLEIYKRIAYPIPANDSVQFIYLFCNLITKTFLYEQKRLASTSAVAVKEDLPKSQPREKLDQVEEQAKSIDFVKKEVLLVPYESLATVTDDIAKTKNLLDKLVVLKFNGALGTAMGFNGPKSALKVCGDSTPIDLFLEQIESLNAKYGCNVPLMLLDSSETHDETLKAVGKHKKSKIDVHSLIQGQKLPLDSSQKPREDDDLHNSDHGSVLLSLLTGGTLDVLLSKGKEFALVVGSDNVAAVIDPQILNHLIQNKIEFCMEVTPTAAFEMSTSTYSTPQKCQVGTLMKQFNLSLFADIALNSSQSPTDKFKFSDIRNLWVNLTATKRLVDTNTLKIGNSSFSEDGNSDQMLRQNTAVGSMIKFFDQPIGIIVPHSRSLQLSSTSDLLLLQSDLYTSNEGLIVRNAARANPVDPSIDLGSEFEKINDFQSRFKAIPSIVELDSLTVRGDVWFGEGVTIKGKVDIVAKPGMKLEIPDGAVLENQEINDPADLK</sequence>
<dbReference type="InterPro" id="IPR001865">
    <property type="entry name" value="Ribosomal_uS2"/>
</dbReference>
<dbReference type="InterPro" id="IPR018130">
    <property type="entry name" value="Ribosomal_uS2_CS"/>
</dbReference>
<proteinExistence type="inferred from homology"/>
<dbReference type="EMBL" id="JAGKQH010000012">
    <property type="protein sequence ID" value="KAG6585524.1"/>
    <property type="molecule type" value="Genomic_DNA"/>
</dbReference>
<dbReference type="InterPro" id="IPR016267">
    <property type="entry name" value="UDPGP_trans"/>
</dbReference>
<name>A0AAV6MS08_9ROSI</name>
<accession>A0AAV6MS08</accession>
<dbReference type="EC" id="2.7.7.9" evidence="2"/>
<evidence type="ECO:0000256" key="2">
    <source>
        <dbReference type="ARBA" id="ARBA00012415"/>
    </source>
</evidence>
<evidence type="ECO:0000313" key="7">
    <source>
        <dbReference type="Proteomes" id="UP000685013"/>
    </source>
</evidence>
<dbReference type="GO" id="GO:0003735">
    <property type="term" value="F:structural constituent of ribosome"/>
    <property type="evidence" value="ECO:0007669"/>
    <property type="project" value="InterPro"/>
</dbReference>
<reference evidence="6 7" key="1">
    <citation type="journal article" date="2021" name="Hortic Res">
        <title>The domestication of Cucurbita argyrosperma as revealed by the genome of its wild relative.</title>
        <authorList>
            <person name="Barrera-Redondo J."/>
            <person name="Sanchez-de la Vega G."/>
            <person name="Aguirre-Liguori J.A."/>
            <person name="Castellanos-Morales G."/>
            <person name="Gutierrez-Guerrero Y.T."/>
            <person name="Aguirre-Dugua X."/>
            <person name="Aguirre-Planter E."/>
            <person name="Tenaillon M.I."/>
            <person name="Lira-Saade R."/>
            <person name="Eguiarte L.E."/>
        </authorList>
    </citation>
    <scope>NUCLEOTIDE SEQUENCE [LARGE SCALE GENOMIC DNA]</scope>
    <source>
        <strain evidence="6">JBR-2021</strain>
    </source>
</reference>
<evidence type="ECO:0000256" key="3">
    <source>
        <dbReference type="ARBA" id="ARBA00022679"/>
    </source>
</evidence>
<comment type="catalytic activity">
    <reaction evidence="5">
        <text>alpha-D-glucose 1-phosphate + UTP + H(+) = UDP-alpha-D-glucose + diphosphate</text>
        <dbReference type="Rhea" id="RHEA:19889"/>
        <dbReference type="ChEBI" id="CHEBI:15378"/>
        <dbReference type="ChEBI" id="CHEBI:33019"/>
        <dbReference type="ChEBI" id="CHEBI:46398"/>
        <dbReference type="ChEBI" id="CHEBI:58601"/>
        <dbReference type="ChEBI" id="CHEBI:58885"/>
        <dbReference type="EC" id="2.7.7.9"/>
    </reaction>
</comment>
<dbReference type="AlphaFoldDB" id="A0AAV6MS08"/>
<protein>
    <recommendedName>
        <fullName evidence="2">UTP--glucose-1-phosphate uridylyltransferase</fullName>
        <ecNumber evidence="2">2.7.7.9</ecNumber>
    </recommendedName>
</protein>
<organism evidence="6 7">
    <name type="scientific">Cucurbita argyrosperma subsp. sororia</name>
    <dbReference type="NCBI Taxonomy" id="37648"/>
    <lineage>
        <taxon>Eukaryota</taxon>
        <taxon>Viridiplantae</taxon>
        <taxon>Streptophyta</taxon>
        <taxon>Embryophyta</taxon>
        <taxon>Tracheophyta</taxon>
        <taxon>Spermatophyta</taxon>
        <taxon>Magnoliopsida</taxon>
        <taxon>eudicotyledons</taxon>
        <taxon>Gunneridae</taxon>
        <taxon>Pentapetalae</taxon>
        <taxon>rosids</taxon>
        <taxon>fabids</taxon>
        <taxon>Cucurbitales</taxon>
        <taxon>Cucurbitaceae</taxon>
        <taxon>Cucurbiteae</taxon>
        <taxon>Cucurbita</taxon>
    </lineage>
</organism>
<evidence type="ECO:0000256" key="4">
    <source>
        <dbReference type="ARBA" id="ARBA00022695"/>
    </source>
</evidence>
<dbReference type="CDD" id="cd01425">
    <property type="entry name" value="RPS2"/>
    <property type="match status" value="1"/>
</dbReference>
<keyword evidence="7" id="KW-1185">Reference proteome</keyword>
<dbReference type="PANTHER" id="PTHR43511">
    <property type="match status" value="1"/>
</dbReference>
<evidence type="ECO:0000256" key="1">
    <source>
        <dbReference type="ARBA" id="ARBA00010401"/>
    </source>
</evidence>
<dbReference type="GO" id="GO:0005840">
    <property type="term" value="C:ribosome"/>
    <property type="evidence" value="ECO:0007669"/>
    <property type="project" value="InterPro"/>
</dbReference>
<dbReference type="Pfam" id="PF00318">
    <property type="entry name" value="Ribosomal_S2"/>
    <property type="match status" value="2"/>
</dbReference>
<dbReference type="GO" id="GO:0006412">
    <property type="term" value="P:translation"/>
    <property type="evidence" value="ECO:0007669"/>
    <property type="project" value="InterPro"/>
</dbReference>
<dbReference type="FunFam" id="2.160.10.10:FF:000001">
    <property type="entry name" value="UTP--glucose-1-phosphate uridylyltransferase"/>
    <property type="match status" value="1"/>
</dbReference>
<comment type="similarity">
    <text evidence="1">Belongs to the UDPGP type 1 family.</text>
</comment>
<dbReference type="GO" id="GO:0003983">
    <property type="term" value="F:UTP:glucose-1-phosphate uridylyltransferase activity"/>
    <property type="evidence" value="ECO:0007669"/>
    <property type="project" value="UniProtKB-EC"/>
</dbReference>
<dbReference type="GO" id="GO:0006011">
    <property type="term" value="P:UDP-alpha-D-glucose metabolic process"/>
    <property type="evidence" value="ECO:0007669"/>
    <property type="project" value="InterPro"/>
</dbReference>
<evidence type="ECO:0000256" key="5">
    <source>
        <dbReference type="ARBA" id="ARBA00048128"/>
    </source>
</evidence>
<comment type="caution">
    <text evidence="6">The sequence shown here is derived from an EMBL/GenBank/DDBJ whole genome shotgun (WGS) entry which is preliminary data.</text>
</comment>